<evidence type="ECO:0000313" key="2">
    <source>
        <dbReference type="Proteomes" id="UP000027442"/>
    </source>
</evidence>
<proteinExistence type="predicted"/>
<dbReference type="Proteomes" id="UP000027442">
    <property type="component" value="Unassembled WGS sequence"/>
</dbReference>
<comment type="caution">
    <text evidence="1">The sequence shown here is derived from an EMBL/GenBank/DDBJ whole genome shotgun (WGS) entry which is preliminary data.</text>
</comment>
<accession>A0A069QE35</accession>
<name>A0A069QE35_HOYLO</name>
<dbReference type="HOGENOM" id="CLU_3121192_0_0_10"/>
<evidence type="ECO:0000313" key="1">
    <source>
        <dbReference type="EMBL" id="KDR50937.1"/>
    </source>
</evidence>
<reference evidence="1 2" key="1">
    <citation type="submission" date="2013-08" db="EMBL/GenBank/DDBJ databases">
        <authorList>
            <person name="Weinstock G."/>
            <person name="Sodergren E."/>
            <person name="Wylie T."/>
            <person name="Fulton L."/>
            <person name="Fulton R."/>
            <person name="Fronick C."/>
            <person name="O'Laughlin M."/>
            <person name="Godfrey J."/>
            <person name="Miner T."/>
            <person name="Herter B."/>
            <person name="Appelbaum E."/>
            <person name="Cordes M."/>
            <person name="Lek S."/>
            <person name="Wollam A."/>
            <person name="Pepin K.H."/>
            <person name="Palsikar V.B."/>
            <person name="Mitreva M."/>
            <person name="Wilson R.K."/>
        </authorList>
    </citation>
    <scope>NUCLEOTIDE SEQUENCE [LARGE SCALE GENOMIC DNA]</scope>
    <source>
        <strain evidence="1 2">ATCC 15930</strain>
    </source>
</reference>
<dbReference type="AlphaFoldDB" id="A0A069QE35"/>
<gene>
    <name evidence="1" type="ORF">HMPREF1991_03010</name>
</gene>
<organism evidence="1 2">
    <name type="scientific">Hoylesella loescheii DSM 19665 = JCM 12249 = ATCC 15930</name>
    <dbReference type="NCBI Taxonomy" id="1122985"/>
    <lineage>
        <taxon>Bacteria</taxon>
        <taxon>Pseudomonadati</taxon>
        <taxon>Bacteroidota</taxon>
        <taxon>Bacteroidia</taxon>
        <taxon>Bacteroidales</taxon>
        <taxon>Prevotellaceae</taxon>
        <taxon>Hoylesella</taxon>
    </lineage>
</organism>
<sequence>MLIVGLFEKAKLRQKHEKTPYLGQKWCAQKTTDGEMAGKKAVFVQRNLPP</sequence>
<protein>
    <submittedName>
        <fullName evidence="1">Uncharacterized protein</fullName>
    </submittedName>
</protein>
<keyword evidence="2" id="KW-1185">Reference proteome</keyword>
<dbReference type="EMBL" id="JNGW01000130">
    <property type="protein sequence ID" value="KDR50937.1"/>
    <property type="molecule type" value="Genomic_DNA"/>
</dbReference>